<evidence type="ECO:0000256" key="1">
    <source>
        <dbReference type="SAM" id="MobiDB-lite"/>
    </source>
</evidence>
<dbReference type="Proteomes" id="UP001151760">
    <property type="component" value="Unassembled WGS sequence"/>
</dbReference>
<comment type="caution">
    <text evidence="3">The sequence shown here is derived from an EMBL/GenBank/DDBJ whole genome shotgun (WGS) entry which is preliminary data.</text>
</comment>
<dbReference type="PANTHER" id="PTHR48475:SF2">
    <property type="entry name" value="RIBONUCLEASE H"/>
    <property type="match status" value="1"/>
</dbReference>
<organism evidence="3 4">
    <name type="scientific">Tanacetum coccineum</name>
    <dbReference type="NCBI Taxonomy" id="301880"/>
    <lineage>
        <taxon>Eukaryota</taxon>
        <taxon>Viridiplantae</taxon>
        <taxon>Streptophyta</taxon>
        <taxon>Embryophyta</taxon>
        <taxon>Tracheophyta</taxon>
        <taxon>Spermatophyta</taxon>
        <taxon>Magnoliopsida</taxon>
        <taxon>eudicotyledons</taxon>
        <taxon>Gunneridae</taxon>
        <taxon>Pentapetalae</taxon>
        <taxon>asterids</taxon>
        <taxon>campanulids</taxon>
        <taxon>Asterales</taxon>
        <taxon>Asteraceae</taxon>
        <taxon>Asteroideae</taxon>
        <taxon>Anthemideae</taxon>
        <taxon>Anthemidinae</taxon>
        <taxon>Tanacetum</taxon>
    </lineage>
</organism>
<dbReference type="Pfam" id="PF04195">
    <property type="entry name" value="Transposase_28"/>
    <property type="match status" value="1"/>
</dbReference>
<protein>
    <recommendedName>
        <fullName evidence="2">Transposase (putative) gypsy type domain-containing protein</fullName>
    </recommendedName>
</protein>
<dbReference type="PANTHER" id="PTHR48475">
    <property type="entry name" value="RIBONUCLEASE H"/>
    <property type="match status" value="1"/>
</dbReference>
<accession>A0ABQ4ZE00</accession>
<reference evidence="3" key="2">
    <citation type="submission" date="2022-01" db="EMBL/GenBank/DDBJ databases">
        <authorList>
            <person name="Yamashiro T."/>
            <person name="Shiraishi A."/>
            <person name="Satake H."/>
            <person name="Nakayama K."/>
        </authorList>
    </citation>
    <scope>NUCLEOTIDE SEQUENCE</scope>
</reference>
<keyword evidence="4" id="KW-1185">Reference proteome</keyword>
<feature type="compositionally biased region" description="Polar residues" evidence="1">
    <location>
        <begin position="635"/>
        <end position="655"/>
    </location>
</feature>
<evidence type="ECO:0000313" key="4">
    <source>
        <dbReference type="Proteomes" id="UP001151760"/>
    </source>
</evidence>
<dbReference type="InterPro" id="IPR007321">
    <property type="entry name" value="Transposase_28"/>
</dbReference>
<proteinExistence type="predicted"/>
<dbReference type="EMBL" id="BQNB010011222">
    <property type="protein sequence ID" value="GJS87746.1"/>
    <property type="molecule type" value="Genomic_DNA"/>
</dbReference>
<evidence type="ECO:0000259" key="2">
    <source>
        <dbReference type="Pfam" id="PF04195"/>
    </source>
</evidence>
<feature type="region of interest" description="Disordered" evidence="1">
    <location>
        <begin position="635"/>
        <end position="676"/>
    </location>
</feature>
<name>A0ABQ4ZE00_9ASTR</name>
<sequence>MKRLTAELPTLTAPMKDKELMVYLSTAYEAVSAVLLVERKVRHMPIHYVSRSLQGVEVIMDKPINQILNSLKASGRLAKCAIELGAYGISYALRNIIKGQVLADFLANTVASDDPTCENAPSIETTLALEDVQDSSKVRKEQTEPDPAAKENFGREDLYPSFIEDLTAKGVGLHVADSLTEGKIIICFPFTMNAKDTIHVQTCELTKEEFVHFLELYPIPSEYSVMLPKHNQTIFDAPYGYVGLYTHCFSLANLRLPLTQFFCDVLQYFHIHISRLNPFGYAKLTTFIVMCKAYRHLTNIRVFLDPILFMVGLKPSWEHEMAFRNFMYDETNEDIYFLPKEPYPDFGTGSPSVSINTEPPISDAEPVVQLVENMADLGTLRSTSSHVIRAKTISSKDASTLLTISDDDEGLPNVLELQDANSCHLKISAITPPAWKNHLDNHLDVELLDLHDQCYVRQAVMYNAVNKRSWELLKVIEQIRGGCDLMKERERARNEECDGLKAKCEATMTDFDNNPAMVALYKNIYPFSSEIKEHKANLDRMMLESKKWAGYQVSLSTLESKVASLEAEKARLEAVKASPPSLGRLVGKIVSPVVFYGRCAAFEEVVEMKEPFNLTKIIQHRSKLFSRRSHQHFNALSRTQAPVPSSQKATPSSAPLSKPMSPPAAVSSVKVQSPPV</sequence>
<evidence type="ECO:0000313" key="3">
    <source>
        <dbReference type="EMBL" id="GJS87746.1"/>
    </source>
</evidence>
<gene>
    <name evidence="3" type="ORF">Tco_0770382</name>
</gene>
<feature type="domain" description="Transposase (putative) gypsy type" evidence="2">
    <location>
        <begin position="249"/>
        <end position="303"/>
    </location>
</feature>
<reference evidence="3" key="1">
    <citation type="journal article" date="2022" name="Int. J. Mol. Sci.">
        <title>Draft Genome of Tanacetum Coccineum: Genomic Comparison of Closely Related Tanacetum-Family Plants.</title>
        <authorList>
            <person name="Yamashiro T."/>
            <person name="Shiraishi A."/>
            <person name="Nakayama K."/>
            <person name="Satake H."/>
        </authorList>
    </citation>
    <scope>NUCLEOTIDE SEQUENCE</scope>
</reference>